<feature type="transmembrane region" description="Helical" evidence="1">
    <location>
        <begin position="69"/>
        <end position="88"/>
    </location>
</feature>
<reference evidence="2" key="1">
    <citation type="submission" date="2022-10" db="EMBL/GenBank/DDBJ databases">
        <title>The WGS of Solirubrobacter ginsenosidimutans DSM 21036.</title>
        <authorList>
            <person name="Jiang Z."/>
        </authorList>
    </citation>
    <scope>NUCLEOTIDE SEQUENCE</scope>
    <source>
        <strain evidence="2">DSM 21036</strain>
    </source>
</reference>
<name>A0A9X3S665_9ACTN</name>
<evidence type="ECO:0000313" key="3">
    <source>
        <dbReference type="Proteomes" id="UP001149140"/>
    </source>
</evidence>
<protein>
    <submittedName>
        <fullName evidence="2">Uncharacterized protein</fullName>
    </submittedName>
</protein>
<dbReference type="Proteomes" id="UP001149140">
    <property type="component" value="Unassembled WGS sequence"/>
</dbReference>
<dbReference type="RefSeq" id="WP_270044087.1">
    <property type="nucleotide sequence ID" value="NZ_JAPDOD010000038.1"/>
</dbReference>
<feature type="transmembrane region" description="Helical" evidence="1">
    <location>
        <begin position="33"/>
        <end position="57"/>
    </location>
</feature>
<keyword evidence="1" id="KW-0472">Membrane</keyword>
<proteinExistence type="predicted"/>
<keyword evidence="1" id="KW-0812">Transmembrane</keyword>
<evidence type="ECO:0000256" key="1">
    <source>
        <dbReference type="SAM" id="Phobius"/>
    </source>
</evidence>
<sequence>MCLGVATLLPIPIFLTFVVLLIASPPADGEFPVAALILMLLWTMVNFVPAIILAVDANQDRSLSDTQRTTWTILLVVFGGFVTPVYYWTRRWPRVTHS</sequence>
<keyword evidence="1" id="KW-1133">Transmembrane helix</keyword>
<dbReference type="AlphaFoldDB" id="A0A9X3S665"/>
<keyword evidence="3" id="KW-1185">Reference proteome</keyword>
<accession>A0A9X3S665</accession>
<evidence type="ECO:0000313" key="2">
    <source>
        <dbReference type="EMBL" id="MDA0164836.1"/>
    </source>
</evidence>
<gene>
    <name evidence="2" type="ORF">OM076_31495</name>
</gene>
<comment type="caution">
    <text evidence="2">The sequence shown here is derived from an EMBL/GenBank/DDBJ whole genome shotgun (WGS) entry which is preliminary data.</text>
</comment>
<organism evidence="2 3">
    <name type="scientific">Solirubrobacter ginsenosidimutans</name>
    <dbReference type="NCBI Taxonomy" id="490573"/>
    <lineage>
        <taxon>Bacteria</taxon>
        <taxon>Bacillati</taxon>
        <taxon>Actinomycetota</taxon>
        <taxon>Thermoleophilia</taxon>
        <taxon>Solirubrobacterales</taxon>
        <taxon>Solirubrobacteraceae</taxon>
        <taxon>Solirubrobacter</taxon>
    </lineage>
</organism>
<dbReference type="EMBL" id="JAPDOD010000038">
    <property type="protein sequence ID" value="MDA0164836.1"/>
    <property type="molecule type" value="Genomic_DNA"/>
</dbReference>